<sequence length="135" mass="14237">MHDLTIHLDNRPGTLAAMGEALGGAGISIEGGGVFVVDGRAVAHFLFHDGAAARSVLEEAGFPVEGCRTPLVQRLDQETPGQLGRITRLMADAGVNIETMYSDHDNRLILVVDDQETGSRVSDAWTSGGPARTSP</sequence>
<evidence type="ECO:0000313" key="2">
    <source>
        <dbReference type="Proteomes" id="UP000645217"/>
    </source>
</evidence>
<protein>
    <submittedName>
        <fullName evidence="1">Amino acid-binding protein</fullName>
    </submittedName>
</protein>
<comment type="caution">
    <text evidence="1">The sequence shown here is derived from an EMBL/GenBank/DDBJ whole genome shotgun (WGS) entry which is preliminary data.</text>
</comment>
<name>A0A917RBN5_9ACTN</name>
<evidence type="ECO:0000313" key="1">
    <source>
        <dbReference type="EMBL" id="GGK98321.1"/>
    </source>
</evidence>
<dbReference type="Proteomes" id="UP000645217">
    <property type="component" value="Unassembled WGS sequence"/>
</dbReference>
<proteinExistence type="predicted"/>
<keyword evidence="2" id="KW-1185">Reference proteome</keyword>
<reference evidence="1" key="1">
    <citation type="journal article" date="2014" name="Int. J. Syst. Evol. Microbiol.">
        <title>Complete genome sequence of Corynebacterium casei LMG S-19264T (=DSM 44701T), isolated from a smear-ripened cheese.</title>
        <authorList>
            <consortium name="US DOE Joint Genome Institute (JGI-PGF)"/>
            <person name="Walter F."/>
            <person name="Albersmeier A."/>
            <person name="Kalinowski J."/>
            <person name="Ruckert C."/>
        </authorList>
    </citation>
    <scope>NUCLEOTIDE SEQUENCE</scope>
    <source>
        <strain evidence="1">JCM 13064</strain>
    </source>
</reference>
<accession>A0A917RBN5</accession>
<dbReference type="RefSeq" id="WP_189165063.1">
    <property type="nucleotide sequence ID" value="NZ_BMNT01000025.1"/>
</dbReference>
<dbReference type="InterPro" id="IPR045865">
    <property type="entry name" value="ACT-like_dom_sf"/>
</dbReference>
<organism evidence="1 2">
    <name type="scientific">Sphaerisporangium melleum</name>
    <dbReference type="NCBI Taxonomy" id="321316"/>
    <lineage>
        <taxon>Bacteria</taxon>
        <taxon>Bacillati</taxon>
        <taxon>Actinomycetota</taxon>
        <taxon>Actinomycetes</taxon>
        <taxon>Streptosporangiales</taxon>
        <taxon>Streptosporangiaceae</taxon>
        <taxon>Sphaerisporangium</taxon>
    </lineage>
</organism>
<dbReference type="SUPFAM" id="SSF55021">
    <property type="entry name" value="ACT-like"/>
    <property type="match status" value="2"/>
</dbReference>
<gene>
    <name evidence="1" type="ORF">GCM10007964_45650</name>
</gene>
<dbReference type="AlphaFoldDB" id="A0A917RBN5"/>
<reference evidence="1" key="2">
    <citation type="submission" date="2020-09" db="EMBL/GenBank/DDBJ databases">
        <authorList>
            <person name="Sun Q."/>
            <person name="Ohkuma M."/>
        </authorList>
    </citation>
    <scope>NUCLEOTIDE SEQUENCE</scope>
    <source>
        <strain evidence="1">JCM 13064</strain>
    </source>
</reference>
<dbReference type="Gene3D" id="3.30.2130.10">
    <property type="entry name" value="VC0802-like"/>
    <property type="match status" value="1"/>
</dbReference>
<dbReference type="PANTHER" id="PTHR40099">
    <property type="entry name" value="ACETOLACTATE SYNTHASE, SMALL SUBUNIT"/>
    <property type="match status" value="1"/>
</dbReference>
<dbReference type="PANTHER" id="PTHR40099:SF1">
    <property type="entry name" value="ACETOLACTATE SYNTHASE, SMALL SUBUNIT"/>
    <property type="match status" value="1"/>
</dbReference>
<dbReference type="EMBL" id="BMNT01000025">
    <property type="protein sequence ID" value="GGK98321.1"/>
    <property type="molecule type" value="Genomic_DNA"/>
</dbReference>